<proteinExistence type="predicted"/>
<protein>
    <submittedName>
        <fullName evidence="1">Uncharacterized protein</fullName>
    </submittedName>
</protein>
<sequence>MWFSRVKNIFFTPIRKKPGLLFGATFDLCLDTLLDAHTRRLTRGSRDPMGGRIDARP</sequence>
<organism evidence="1">
    <name type="scientific">metagenome</name>
    <dbReference type="NCBI Taxonomy" id="256318"/>
    <lineage>
        <taxon>unclassified sequences</taxon>
        <taxon>metagenomes</taxon>
    </lineage>
</organism>
<dbReference type="EMBL" id="UIDG01000523">
    <property type="protein sequence ID" value="SUS08063.1"/>
    <property type="molecule type" value="Genomic_DNA"/>
</dbReference>
<gene>
    <name evidence="1" type="ORF">DF3PB_570005</name>
</gene>
<dbReference type="AlphaFoldDB" id="A0A380TK52"/>
<reference evidence="1" key="1">
    <citation type="submission" date="2018-07" db="EMBL/GenBank/DDBJ databases">
        <authorList>
            <person name="Quirk P.G."/>
            <person name="Krulwich T.A."/>
        </authorList>
    </citation>
    <scope>NUCLEOTIDE SEQUENCE</scope>
</reference>
<evidence type="ECO:0000313" key="1">
    <source>
        <dbReference type="EMBL" id="SUS08063.1"/>
    </source>
</evidence>
<accession>A0A380TK52</accession>
<name>A0A380TK52_9ZZZZ</name>